<dbReference type="SUPFAM" id="SSF81342">
    <property type="entry name" value="Transmembrane di-heme cytochromes"/>
    <property type="match status" value="1"/>
</dbReference>
<dbReference type="EMBL" id="KX524144">
    <property type="protein sequence ID" value="ASY95741.1"/>
    <property type="molecule type" value="Genomic_DNA"/>
</dbReference>
<feature type="transmembrane region" description="Helical" evidence="1">
    <location>
        <begin position="187"/>
        <end position="204"/>
    </location>
</feature>
<feature type="transmembrane region" description="Helical" evidence="1">
    <location>
        <begin position="119"/>
        <end position="140"/>
    </location>
</feature>
<dbReference type="AlphaFoldDB" id="A0A3Q8C564"/>
<dbReference type="Gene3D" id="1.20.810.10">
    <property type="entry name" value="Cytochrome Bc1 Complex, Chain C"/>
    <property type="match status" value="1"/>
</dbReference>
<feature type="transmembrane region" description="Helical" evidence="1">
    <location>
        <begin position="281"/>
        <end position="306"/>
    </location>
</feature>
<dbReference type="InterPro" id="IPR016174">
    <property type="entry name" value="Di-haem_cyt_TM"/>
</dbReference>
<feature type="transmembrane region" description="Helical" evidence="1">
    <location>
        <begin position="161"/>
        <end position="181"/>
    </location>
</feature>
<keyword evidence="1" id="KW-0472">Membrane</keyword>
<keyword evidence="1" id="KW-1133">Transmembrane helix</keyword>
<feature type="transmembrane region" description="Helical" evidence="1">
    <location>
        <begin position="75"/>
        <end position="99"/>
    </location>
</feature>
<dbReference type="PROSITE" id="PS51002">
    <property type="entry name" value="CYTB_NTER"/>
    <property type="match status" value="1"/>
</dbReference>
<dbReference type="InterPro" id="IPR027387">
    <property type="entry name" value="Cytb/b6-like_sf"/>
</dbReference>
<evidence type="ECO:0000313" key="3">
    <source>
        <dbReference type="EMBL" id="ASY95741.1"/>
    </source>
</evidence>
<gene>
    <name evidence="3" type="primary">cob</name>
</gene>
<feature type="transmembrane region" description="Helical" evidence="1">
    <location>
        <begin position="44"/>
        <end position="63"/>
    </location>
</feature>
<feature type="transmembrane region" description="Helical" evidence="1">
    <location>
        <begin position="386"/>
        <end position="408"/>
    </location>
</feature>
<evidence type="ECO:0000259" key="2">
    <source>
        <dbReference type="PROSITE" id="PS51002"/>
    </source>
</evidence>
<proteinExistence type="predicted"/>
<accession>A0A3Q8C564</accession>
<dbReference type="GO" id="GO:0009055">
    <property type="term" value="F:electron transfer activity"/>
    <property type="evidence" value="ECO:0007669"/>
    <property type="project" value="InterPro"/>
</dbReference>
<feature type="transmembrane region" description="Helical" evidence="1">
    <location>
        <begin position="428"/>
        <end position="447"/>
    </location>
</feature>
<name>A0A3Q8C564_STYLE</name>
<dbReference type="GO" id="GO:0016020">
    <property type="term" value="C:membrane"/>
    <property type="evidence" value="ECO:0007669"/>
    <property type="project" value="InterPro"/>
</dbReference>
<feature type="transmembrane region" description="Helical" evidence="1">
    <location>
        <begin position="345"/>
        <end position="366"/>
    </location>
</feature>
<dbReference type="InterPro" id="IPR005797">
    <property type="entry name" value="Cyt_b/b6_N"/>
</dbReference>
<dbReference type="GO" id="GO:0022904">
    <property type="term" value="P:respiratory electron transport chain"/>
    <property type="evidence" value="ECO:0007669"/>
    <property type="project" value="InterPro"/>
</dbReference>
<protein>
    <submittedName>
        <fullName evidence="3">Cytochrome b</fullName>
    </submittedName>
</protein>
<feature type="domain" description="Cytochrome b/b6 N-terminal region profile" evidence="2">
    <location>
        <begin position="41"/>
        <end position="255"/>
    </location>
</feature>
<reference evidence="3" key="1">
    <citation type="submission" date="2016-07" db="EMBL/GenBank/DDBJ databases">
        <title>Mitochondrial genome evolution in stichotrich ciliates.</title>
        <authorList>
            <person name="Chen X."/>
            <person name="Landweber L."/>
        </authorList>
    </citation>
    <scope>NUCLEOTIDE SEQUENCE</scope>
</reference>
<keyword evidence="3" id="KW-0496">Mitochondrion</keyword>
<evidence type="ECO:0000256" key="1">
    <source>
        <dbReference type="SAM" id="Phobius"/>
    </source>
</evidence>
<dbReference type="GO" id="GO:0016491">
    <property type="term" value="F:oxidoreductase activity"/>
    <property type="evidence" value="ECO:0007669"/>
    <property type="project" value="InterPro"/>
</dbReference>
<feature type="transmembrane region" description="Helical" evidence="1">
    <location>
        <begin position="225"/>
        <end position="245"/>
    </location>
</feature>
<sequence length="503" mass="60428">MTKDTRSTDSINIQLLILLEGRYFRRVQWGYHPIFQNIDAVSNWGWNLVSLSGVVFSYLNFFVNRLVLPFSSVTSIIGFMLLIAIVMQLLSGFYLGWYYIPEPGLVIELREEMFNDTRFGAEVFYMHVRGVDTIFVLSYMHILKKIYLKNYITPESDGWILGGYAFFWFHYIVALGISLSATHLSDLTLTIIANIYWSVFNNIYKTYYIIFTNKHLNTDQMTRLMILHYFTPWYYLYLIQLHVLFCHESWDSDSGESTYEDKSGSYISWFYDAFLKEIQDAWYWTMFVFIYFWLHHFNPSTVNYFFFERWNIAELDEIRFYGVAPHWYFRPLMGLLVISPTHYEGLMWMGLFFVLLAFLPIIYNWYNTYNRHIPTIPMQNSLIQTFAFIIFMMSLFCSASMLPCGRYYYEPEGGYVGNPWVKFSYQYIYLYLAWFIHHLDLIDHYLFQFFQTFIRKCLKLYNKNIENIKNNTIKFSNFNITKKNYYSLVFNNKVYSTNLRGSK</sequence>
<keyword evidence="1" id="KW-0812">Transmembrane</keyword>
<geneLocation type="mitochondrion" evidence="3"/>
<organism evidence="3">
    <name type="scientific">Stylonychia lemnae</name>
    <name type="common">Ciliate</name>
    <dbReference type="NCBI Taxonomy" id="5949"/>
    <lineage>
        <taxon>Eukaryota</taxon>
        <taxon>Sar</taxon>
        <taxon>Alveolata</taxon>
        <taxon>Ciliophora</taxon>
        <taxon>Intramacronucleata</taxon>
        <taxon>Spirotrichea</taxon>
        <taxon>Stichotrichia</taxon>
        <taxon>Sporadotrichida</taxon>
        <taxon>Oxytrichidae</taxon>
        <taxon>Stylonychinae</taxon>
        <taxon>Stylonychia</taxon>
    </lineage>
</organism>
<dbReference type="Pfam" id="PF00033">
    <property type="entry name" value="Cytochrome_B"/>
    <property type="match status" value="1"/>
</dbReference>